<dbReference type="AlphaFoldDB" id="A0A1G8KXZ3"/>
<evidence type="ECO:0000313" key="6">
    <source>
        <dbReference type="Proteomes" id="UP000199258"/>
    </source>
</evidence>
<dbReference type="SUPFAM" id="SSF46785">
    <property type="entry name" value="Winged helix' DNA-binding domain"/>
    <property type="match status" value="1"/>
</dbReference>
<keyword evidence="2 5" id="KW-0238">DNA-binding</keyword>
<dbReference type="InterPro" id="IPR036390">
    <property type="entry name" value="WH_DNA-bd_sf"/>
</dbReference>
<name>A0A1G8KXZ3_9MICC</name>
<dbReference type="PROSITE" id="PS50949">
    <property type="entry name" value="HTH_GNTR"/>
    <property type="match status" value="1"/>
</dbReference>
<dbReference type="CDD" id="cd07377">
    <property type="entry name" value="WHTH_GntR"/>
    <property type="match status" value="1"/>
</dbReference>
<keyword evidence="6" id="KW-1185">Reference proteome</keyword>
<dbReference type="PANTHER" id="PTHR43537:SF5">
    <property type="entry name" value="UXU OPERON TRANSCRIPTIONAL REGULATOR"/>
    <property type="match status" value="1"/>
</dbReference>
<sequence>MTDAAVRDAEPRGRSGTDVYGILRAKILDLQLPPDGKINIDALARELGVSQTPIREALSQLEGDRLIVKTPGKGYRTTALLDTAELRELFEFRLLVEPWAARAAAVNRLINPARTLRASLDEFESGTAQEGNVRHQLVAHDTVFHDRILSASSNEFALHAYRATHCHLHLFRLHPADYQGTTTVEEHRGIVDAIAACDPDAAQEAMHRHLIGAYHRFAEAFSQEDSELRVPPPAKLC</sequence>
<dbReference type="InterPro" id="IPR036388">
    <property type="entry name" value="WH-like_DNA-bd_sf"/>
</dbReference>
<keyword evidence="3" id="KW-0804">Transcription</keyword>
<dbReference type="GO" id="GO:0003700">
    <property type="term" value="F:DNA-binding transcription factor activity"/>
    <property type="evidence" value="ECO:0007669"/>
    <property type="project" value="InterPro"/>
</dbReference>
<dbReference type="OrthoDB" id="3289286at2"/>
<evidence type="ECO:0000256" key="2">
    <source>
        <dbReference type="ARBA" id="ARBA00023125"/>
    </source>
</evidence>
<dbReference type="Pfam" id="PF07729">
    <property type="entry name" value="FCD"/>
    <property type="match status" value="1"/>
</dbReference>
<accession>A0A1G8KXZ3</accession>
<dbReference type="SMART" id="SM00895">
    <property type="entry name" value="FCD"/>
    <property type="match status" value="1"/>
</dbReference>
<keyword evidence="1" id="KW-0805">Transcription regulation</keyword>
<evidence type="ECO:0000256" key="1">
    <source>
        <dbReference type="ARBA" id="ARBA00023015"/>
    </source>
</evidence>
<feature type="domain" description="HTH gntR-type" evidence="4">
    <location>
        <begin position="13"/>
        <end position="80"/>
    </location>
</feature>
<dbReference type="InterPro" id="IPR011711">
    <property type="entry name" value="GntR_C"/>
</dbReference>
<dbReference type="SMART" id="SM00345">
    <property type="entry name" value="HTH_GNTR"/>
    <property type="match status" value="1"/>
</dbReference>
<evidence type="ECO:0000256" key="3">
    <source>
        <dbReference type="ARBA" id="ARBA00023163"/>
    </source>
</evidence>
<dbReference type="InterPro" id="IPR000524">
    <property type="entry name" value="Tscrpt_reg_HTH_GntR"/>
</dbReference>
<proteinExistence type="predicted"/>
<organism evidence="5 6">
    <name type="scientific">Arthrobacter subterraneus</name>
    <dbReference type="NCBI Taxonomy" id="335973"/>
    <lineage>
        <taxon>Bacteria</taxon>
        <taxon>Bacillati</taxon>
        <taxon>Actinomycetota</taxon>
        <taxon>Actinomycetes</taxon>
        <taxon>Micrococcales</taxon>
        <taxon>Micrococcaceae</taxon>
        <taxon>Arthrobacter</taxon>
    </lineage>
</organism>
<evidence type="ECO:0000259" key="4">
    <source>
        <dbReference type="PROSITE" id="PS50949"/>
    </source>
</evidence>
<dbReference type="RefSeq" id="WP_090587241.1">
    <property type="nucleotide sequence ID" value="NZ_FNDT01000012.1"/>
</dbReference>
<dbReference type="PANTHER" id="PTHR43537">
    <property type="entry name" value="TRANSCRIPTIONAL REGULATOR, GNTR FAMILY"/>
    <property type="match status" value="1"/>
</dbReference>
<dbReference type="EMBL" id="FNDT01000012">
    <property type="protein sequence ID" value="SDI48207.1"/>
    <property type="molecule type" value="Genomic_DNA"/>
</dbReference>
<dbReference type="Pfam" id="PF00392">
    <property type="entry name" value="GntR"/>
    <property type="match status" value="1"/>
</dbReference>
<gene>
    <name evidence="5" type="ORF">SAMN04488693_11275</name>
</gene>
<dbReference type="GO" id="GO:0003677">
    <property type="term" value="F:DNA binding"/>
    <property type="evidence" value="ECO:0007669"/>
    <property type="project" value="UniProtKB-KW"/>
</dbReference>
<dbReference type="STRING" id="335973.SAMN04488693_11275"/>
<protein>
    <submittedName>
        <fullName evidence="5">DNA-binding transcriptional regulator, GntR family</fullName>
    </submittedName>
</protein>
<dbReference type="Proteomes" id="UP000199258">
    <property type="component" value="Unassembled WGS sequence"/>
</dbReference>
<dbReference type="SUPFAM" id="SSF48008">
    <property type="entry name" value="GntR ligand-binding domain-like"/>
    <property type="match status" value="1"/>
</dbReference>
<dbReference type="InterPro" id="IPR008920">
    <property type="entry name" value="TF_FadR/GntR_C"/>
</dbReference>
<reference evidence="5 6" key="1">
    <citation type="submission" date="2016-10" db="EMBL/GenBank/DDBJ databases">
        <authorList>
            <person name="de Groot N.N."/>
        </authorList>
    </citation>
    <scope>NUCLEOTIDE SEQUENCE [LARGE SCALE GENOMIC DNA]</scope>
    <source>
        <strain evidence="5 6">NP_1H</strain>
    </source>
</reference>
<evidence type="ECO:0000313" key="5">
    <source>
        <dbReference type="EMBL" id="SDI48207.1"/>
    </source>
</evidence>
<dbReference type="Gene3D" id="1.10.10.10">
    <property type="entry name" value="Winged helix-like DNA-binding domain superfamily/Winged helix DNA-binding domain"/>
    <property type="match status" value="1"/>
</dbReference>
<dbReference type="Gene3D" id="1.20.120.530">
    <property type="entry name" value="GntR ligand-binding domain-like"/>
    <property type="match status" value="1"/>
</dbReference>